<evidence type="ECO:0000313" key="8">
    <source>
        <dbReference type="Proteomes" id="UP000739180"/>
    </source>
</evidence>
<evidence type="ECO:0000256" key="4">
    <source>
        <dbReference type="ARBA" id="ARBA00023110"/>
    </source>
</evidence>
<keyword evidence="4" id="KW-0413">Isomerase</keyword>
<dbReference type="PANTHER" id="PTHR47245:SF2">
    <property type="entry name" value="PEPTIDYL-PROLYL CIS-TRANS ISOMERASE HP_0175-RELATED"/>
    <property type="match status" value="1"/>
</dbReference>
<evidence type="ECO:0000256" key="2">
    <source>
        <dbReference type="ARBA" id="ARBA00007656"/>
    </source>
</evidence>
<dbReference type="PANTHER" id="PTHR47245">
    <property type="entry name" value="PEPTIDYLPROLYL ISOMERASE"/>
    <property type="match status" value="1"/>
</dbReference>
<keyword evidence="5" id="KW-0732">Signal</keyword>
<comment type="caution">
    <text evidence="7">The sequence shown here is derived from an EMBL/GenBank/DDBJ whole genome shotgun (WGS) entry which is preliminary data.</text>
</comment>
<comment type="similarity">
    <text evidence="2">Belongs to the PpiC/parvulin rotamase family.</text>
</comment>
<comment type="catalytic activity">
    <reaction evidence="1">
        <text>[protein]-peptidylproline (omega=180) = [protein]-peptidylproline (omega=0)</text>
        <dbReference type="Rhea" id="RHEA:16237"/>
        <dbReference type="Rhea" id="RHEA-COMP:10747"/>
        <dbReference type="Rhea" id="RHEA-COMP:10748"/>
        <dbReference type="ChEBI" id="CHEBI:83833"/>
        <dbReference type="ChEBI" id="CHEBI:83834"/>
        <dbReference type="EC" id="5.2.1.8"/>
    </reaction>
</comment>
<evidence type="ECO:0000256" key="3">
    <source>
        <dbReference type="ARBA" id="ARBA00013194"/>
    </source>
</evidence>
<dbReference type="EMBL" id="VCQT01000031">
    <property type="protein sequence ID" value="TMW12678.1"/>
    <property type="molecule type" value="Genomic_DNA"/>
</dbReference>
<evidence type="ECO:0000256" key="5">
    <source>
        <dbReference type="SAM" id="SignalP"/>
    </source>
</evidence>
<dbReference type="InterPro" id="IPR000297">
    <property type="entry name" value="PPIase_PpiC"/>
</dbReference>
<evidence type="ECO:0000256" key="1">
    <source>
        <dbReference type="ARBA" id="ARBA00000971"/>
    </source>
</evidence>
<gene>
    <name evidence="7" type="ORF">FGS76_09985</name>
</gene>
<feature type="domain" description="PpiC" evidence="6">
    <location>
        <begin position="272"/>
        <end position="391"/>
    </location>
</feature>
<dbReference type="RefSeq" id="WP_138772492.1">
    <property type="nucleotide sequence ID" value="NZ_JBHSSX010000204.1"/>
</dbReference>
<evidence type="ECO:0000313" key="7">
    <source>
        <dbReference type="EMBL" id="TMW12678.1"/>
    </source>
</evidence>
<keyword evidence="8" id="KW-1185">Reference proteome</keyword>
<dbReference type="Pfam" id="PF13145">
    <property type="entry name" value="Rotamase_2"/>
    <property type="match status" value="1"/>
</dbReference>
<reference evidence="7 8" key="1">
    <citation type="submission" date="2019-05" db="EMBL/GenBank/DDBJ databases">
        <title>Genome of Alcanivorax gelatiniphagus, an oil degrading marine bacteria.</title>
        <authorList>
            <person name="Kwon K.K."/>
        </authorList>
    </citation>
    <scope>NUCLEOTIDE SEQUENCE [LARGE SCALE GENOMIC DNA]</scope>
    <source>
        <strain evidence="7 8">MEBiC 08158</strain>
    </source>
</reference>
<dbReference type="InterPro" id="IPR050245">
    <property type="entry name" value="PrsA_foldase"/>
</dbReference>
<protein>
    <recommendedName>
        <fullName evidence="3">peptidylprolyl isomerase</fullName>
        <ecNumber evidence="3">5.2.1.8</ecNumber>
    </recommendedName>
</protein>
<sequence length="434" mass="48668">MNRAWMAVVLTAAWLWTAAGASTAPPDTVARVDGAPLSRQVLEVFVASARVHEPDISELQVLENLVDVHLMGVWFREVYAEHTPPSRVGYDRDTLARRDLAALTRVAWRGPLAQTLAGWGWSSPSQALRAPPNLDDPELAAILKLRPGLHMGFDPDQQAAAERWVLARYRFPGAATRTLTLAQLYRAQNVASKTRFHNLDRDALASAVHDYVRRAFVLDWFERRAPLSDADRAWIRQLVLDRQDQRGLMLALGLSDDPHDDNTLLAEVAEDIPAKEIERYYNYHRDLFTRVEKVRAARLWLPSSALADDARRRLAEGANLDALAAAYREQEGVRYQPPVWLARGDNADGAWLTGFAFAQTPGQTAPPIRAPGDPDSWVVVQVQERVQGYQPVDSESVRYQASRTLARTRMLEHLQTGLARRQNAAAVHFFPEAL</sequence>
<feature type="signal peptide" evidence="5">
    <location>
        <begin position="1"/>
        <end position="21"/>
    </location>
</feature>
<evidence type="ECO:0000259" key="6">
    <source>
        <dbReference type="Pfam" id="PF13145"/>
    </source>
</evidence>
<keyword evidence="4" id="KW-0697">Rotamase</keyword>
<dbReference type="Proteomes" id="UP000739180">
    <property type="component" value="Unassembled WGS sequence"/>
</dbReference>
<feature type="chain" id="PRO_5045582068" description="peptidylprolyl isomerase" evidence="5">
    <location>
        <begin position="22"/>
        <end position="434"/>
    </location>
</feature>
<proteinExistence type="inferred from homology"/>
<organism evidence="7 8">
    <name type="scientific">Alloalcanivorax gelatiniphagus</name>
    <dbReference type="NCBI Taxonomy" id="1194167"/>
    <lineage>
        <taxon>Bacteria</taxon>
        <taxon>Pseudomonadati</taxon>
        <taxon>Pseudomonadota</taxon>
        <taxon>Gammaproteobacteria</taxon>
        <taxon>Oceanospirillales</taxon>
        <taxon>Alcanivoracaceae</taxon>
        <taxon>Alloalcanivorax</taxon>
    </lineage>
</organism>
<accession>A0ABY2XKR4</accession>
<dbReference type="EC" id="5.2.1.8" evidence="3"/>
<name>A0ABY2XKR4_9GAMM</name>